<comment type="caution">
    <text evidence="1">The sequence shown here is derived from an EMBL/GenBank/DDBJ whole genome shotgun (WGS) entry which is preliminary data.</text>
</comment>
<reference evidence="1" key="1">
    <citation type="submission" date="2019-08" db="EMBL/GenBank/DDBJ databases">
        <authorList>
            <person name="Kucharzyk K."/>
            <person name="Murdoch R.W."/>
            <person name="Higgins S."/>
            <person name="Loffler F."/>
        </authorList>
    </citation>
    <scope>NUCLEOTIDE SEQUENCE</scope>
</reference>
<dbReference type="SUPFAM" id="SSF47598">
    <property type="entry name" value="Ribbon-helix-helix"/>
    <property type="match status" value="1"/>
</dbReference>
<proteinExistence type="predicted"/>
<evidence type="ECO:0008006" key="2">
    <source>
        <dbReference type="Google" id="ProtNLM"/>
    </source>
</evidence>
<dbReference type="EMBL" id="VSSQ01022263">
    <property type="protein sequence ID" value="MPM68446.1"/>
    <property type="molecule type" value="Genomic_DNA"/>
</dbReference>
<organism evidence="1">
    <name type="scientific">bioreactor metagenome</name>
    <dbReference type="NCBI Taxonomy" id="1076179"/>
    <lineage>
        <taxon>unclassified sequences</taxon>
        <taxon>metagenomes</taxon>
        <taxon>ecological metagenomes</taxon>
    </lineage>
</organism>
<name>A0A645BSU6_9ZZZZ</name>
<dbReference type="AlphaFoldDB" id="A0A645BSU6"/>
<dbReference type="GO" id="GO:0006355">
    <property type="term" value="P:regulation of DNA-templated transcription"/>
    <property type="evidence" value="ECO:0007669"/>
    <property type="project" value="InterPro"/>
</dbReference>
<dbReference type="InterPro" id="IPR010985">
    <property type="entry name" value="Ribbon_hlx_hlx"/>
</dbReference>
<protein>
    <recommendedName>
        <fullName evidence="2">HicB-like antitoxin of toxin-antitoxin system domain-containing protein</fullName>
    </recommendedName>
</protein>
<evidence type="ECO:0000313" key="1">
    <source>
        <dbReference type="EMBL" id="MPM68446.1"/>
    </source>
</evidence>
<sequence>MFEIDNQYANANVPRTIRFTDQLFEDLNRTAEKNHISFNMLVLQCCRYALSHL</sequence>
<accession>A0A645BSU6</accession>
<gene>
    <name evidence="1" type="ORF">SDC9_115379</name>
</gene>